<reference evidence="1" key="1">
    <citation type="journal article" date="2019" name="Front. Microbiol.">
        <title>Pandoravirus Celtis Illustrates the Microevolution Processes at Work in the Giant Pandoraviridae Genomes.</title>
        <authorList>
            <person name="Legendre M."/>
            <person name="Alempic J.M."/>
            <person name="Philippe N."/>
            <person name="Lartigue A."/>
            <person name="Jeudy S."/>
            <person name="Poirot O."/>
            <person name="Ta N.T."/>
            <person name="Nin S."/>
            <person name="Coute Y."/>
            <person name="Abergel C."/>
            <person name="Claverie J.M."/>
        </authorList>
    </citation>
    <scope>NUCLEOTIDE SEQUENCE</scope>
</reference>
<protein>
    <submittedName>
        <fullName evidence="1">Uncharacterized protein</fullName>
    </submittedName>
</protein>
<evidence type="ECO:0000313" key="1">
    <source>
        <dbReference type="EMBL" id="QBZ80647.1"/>
    </source>
</evidence>
<dbReference type="Proteomes" id="UP001237152">
    <property type="component" value="Segment"/>
</dbReference>
<sequence length="341" mass="35822">MGWQEQREAIKTLVDVHTTDPHSPLDFLTIPTHRATMTTGTTVTASAPASDPTPAPAVAAPATETLDIVDETLTIAGLCKLLHGLINPDTYVAGTSKANMITLSFSAPDGKAIRQHDTWSPKIKTATLAECLGDHTAVSFSGGTMSARALLAALEPCVETHGQARVCMGGARAVAGRPPCTLVSIATDDLLFGADSHATAGLVGQQEAVRLAEALVASRRLDLQVIAETASDFMPMQWTETRYWLDGTLVASISDRLPGITTKEIDMLFKPNGPTKEQAAEGKHGRFIIMAPIAGLTYEALVEAYGPETHHLSKADRLVATAAANATAAVATKTAPKPLVA</sequence>
<name>A0A4D6EFU3_9VIRU</name>
<dbReference type="EMBL" id="MK174290">
    <property type="protein sequence ID" value="QBZ80647.1"/>
    <property type="molecule type" value="Genomic_DNA"/>
</dbReference>
<accession>A0A4D6EFU3</accession>
<gene>
    <name evidence="1" type="ORF">pclt_cds_49</name>
</gene>
<proteinExistence type="predicted"/>
<evidence type="ECO:0000313" key="2">
    <source>
        <dbReference type="Proteomes" id="UP001237152"/>
    </source>
</evidence>
<organism evidence="1 2">
    <name type="scientific">Pandoravirus celtis</name>
    <dbReference type="NCBI Taxonomy" id="2568002"/>
    <lineage>
        <taxon>Viruses</taxon>
        <taxon>Pandoravirus</taxon>
    </lineage>
</organism>